<organism evidence="19 20">
    <name type="scientific">Oerskovia enterophila</name>
    <dbReference type="NCBI Taxonomy" id="43678"/>
    <lineage>
        <taxon>Bacteria</taxon>
        <taxon>Bacillati</taxon>
        <taxon>Actinomycetota</taxon>
        <taxon>Actinomycetes</taxon>
        <taxon>Micrococcales</taxon>
        <taxon>Cellulomonadaceae</taxon>
        <taxon>Oerskovia</taxon>
    </lineage>
</organism>
<name>A0A163SM71_9CELL</name>
<comment type="catalytic activity">
    <reaction evidence="1">
        <text>Hydrolysis of DNA containing ring-opened 7-methylguanine residues, releasing 2,6-diamino-4-hydroxy-5-(N-methyl)formamidopyrimidine.</text>
        <dbReference type="EC" id="3.2.2.23"/>
    </reaction>
</comment>
<dbReference type="SUPFAM" id="SSF81624">
    <property type="entry name" value="N-terminal domain of MutM-like DNA repair proteins"/>
    <property type="match status" value="1"/>
</dbReference>
<evidence type="ECO:0000256" key="2">
    <source>
        <dbReference type="ARBA" id="ARBA00001947"/>
    </source>
</evidence>
<evidence type="ECO:0000256" key="1">
    <source>
        <dbReference type="ARBA" id="ARBA00001668"/>
    </source>
</evidence>
<dbReference type="GO" id="GO:0008270">
    <property type="term" value="F:zinc ion binding"/>
    <property type="evidence" value="ECO:0007669"/>
    <property type="project" value="UniProtKB-KW"/>
</dbReference>
<keyword evidence="4" id="KW-0479">Metal-binding</keyword>
<comment type="catalytic activity">
    <reaction evidence="14">
        <text>2'-deoxyribonucleotide-(2'-deoxyribose 5'-phosphate)-2'-deoxyribonucleotide-DNA = a 3'-end 2'-deoxyribonucleotide-(2,3-dehydro-2,3-deoxyribose 5'-phosphate)-DNA + a 5'-end 5'-phospho-2'-deoxyribonucleoside-DNA + H(+)</text>
        <dbReference type="Rhea" id="RHEA:66592"/>
        <dbReference type="Rhea" id="RHEA-COMP:13180"/>
        <dbReference type="Rhea" id="RHEA-COMP:16897"/>
        <dbReference type="Rhea" id="RHEA-COMP:17067"/>
        <dbReference type="ChEBI" id="CHEBI:15378"/>
        <dbReference type="ChEBI" id="CHEBI:136412"/>
        <dbReference type="ChEBI" id="CHEBI:157695"/>
        <dbReference type="ChEBI" id="CHEBI:167181"/>
        <dbReference type="EC" id="4.2.99.18"/>
    </reaction>
</comment>
<dbReference type="PANTHER" id="PTHR22993:SF9">
    <property type="entry name" value="FORMAMIDOPYRIMIDINE-DNA GLYCOSYLASE"/>
    <property type="match status" value="1"/>
</dbReference>
<evidence type="ECO:0000256" key="15">
    <source>
        <dbReference type="PROSITE-ProRule" id="PRU00391"/>
    </source>
</evidence>
<keyword evidence="12" id="KW-0511">Multifunctional enzyme</keyword>
<dbReference type="Gene3D" id="1.10.8.50">
    <property type="match status" value="1"/>
</dbReference>
<keyword evidence="9" id="KW-0238">DNA-binding</keyword>
<dbReference type="PANTHER" id="PTHR22993">
    <property type="entry name" value="FORMAMIDOPYRIMIDINE-DNA GLYCOSYLASE"/>
    <property type="match status" value="1"/>
</dbReference>
<keyword evidence="5" id="KW-0227">DNA damage</keyword>
<dbReference type="Gene3D" id="3.20.190.10">
    <property type="entry name" value="MutM-like, N-terminal"/>
    <property type="match status" value="1"/>
</dbReference>
<evidence type="ECO:0000256" key="11">
    <source>
        <dbReference type="ARBA" id="ARBA00023239"/>
    </source>
</evidence>
<dbReference type="STRING" id="43678.OJAG_07020"/>
<dbReference type="PROSITE" id="PS51068">
    <property type="entry name" value="FPG_CAT"/>
    <property type="match status" value="1"/>
</dbReference>
<reference evidence="19 20" key="1">
    <citation type="submission" date="2016-01" db="EMBL/GenBank/DDBJ databases">
        <title>Genome sequence of Oerskovia enterophila VJag, an agar and cellulose degrading bacterium.</title>
        <authorList>
            <person name="Poehlein A."/>
            <person name="Jag V."/>
            <person name="Bengelsdorf F."/>
            <person name="Duerre P."/>
            <person name="Daniel R."/>
        </authorList>
    </citation>
    <scope>NUCLEOTIDE SEQUENCE [LARGE SCALE GENOMIC DNA]</scope>
    <source>
        <strain evidence="19 20">VJag</strain>
    </source>
</reference>
<dbReference type="InterPro" id="IPR015886">
    <property type="entry name" value="H2TH_FPG"/>
</dbReference>
<keyword evidence="6 15" id="KW-0863">Zinc-finger</keyword>
<dbReference type="CDD" id="cd08973">
    <property type="entry name" value="BaFpgNei_N_1"/>
    <property type="match status" value="1"/>
</dbReference>
<evidence type="ECO:0000256" key="10">
    <source>
        <dbReference type="ARBA" id="ARBA00023204"/>
    </source>
</evidence>
<evidence type="ECO:0000259" key="18">
    <source>
        <dbReference type="PROSITE" id="PS51068"/>
    </source>
</evidence>
<comment type="caution">
    <text evidence="19">The sequence shown here is derived from an EMBL/GenBank/DDBJ whole genome shotgun (WGS) entry which is preliminary data.</text>
</comment>
<keyword evidence="13" id="KW-0326">Glycosidase</keyword>
<dbReference type="PATRIC" id="fig|43678.3.peg.741"/>
<dbReference type="GO" id="GO:0034039">
    <property type="term" value="F:8-oxo-7,8-dihydroguanine DNA N-glycosylase activity"/>
    <property type="evidence" value="ECO:0007669"/>
    <property type="project" value="TreeGrafter"/>
</dbReference>
<proteinExistence type="inferred from homology"/>
<dbReference type="PROSITE" id="PS51066">
    <property type="entry name" value="ZF_FPG_2"/>
    <property type="match status" value="1"/>
</dbReference>
<keyword evidence="10" id="KW-0234">DNA repair</keyword>
<dbReference type="InterPro" id="IPR010979">
    <property type="entry name" value="Ribosomal_uS13-like_H2TH"/>
</dbReference>
<dbReference type="Pfam" id="PF06827">
    <property type="entry name" value="zf-FPG_IleRS"/>
    <property type="match status" value="1"/>
</dbReference>
<dbReference type="InterPro" id="IPR010663">
    <property type="entry name" value="Znf_FPG/IleRS"/>
</dbReference>
<feature type="region of interest" description="Disordered" evidence="16">
    <location>
        <begin position="68"/>
        <end position="93"/>
    </location>
</feature>
<dbReference type="EMBL" id="LRIE01000047">
    <property type="protein sequence ID" value="KZM36573.1"/>
    <property type="molecule type" value="Genomic_DNA"/>
</dbReference>
<keyword evidence="11" id="KW-0456">Lyase</keyword>
<dbReference type="RefSeq" id="WP_068707180.1">
    <property type="nucleotide sequence ID" value="NZ_LRIE01000047.1"/>
</dbReference>
<evidence type="ECO:0000256" key="6">
    <source>
        <dbReference type="ARBA" id="ARBA00022771"/>
    </source>
</evidence>
<evidence type="ECO:0000256" key="5">
    <source>
        <dbReference type="ARBA" id="ARBA00022763"/>
    </source>
</evidence>
<gene>
    <name evidence="19" type="primary">fpg2</name>
    <name evidence="19" type="ORF">OJAG_07020</name>
</gene>
<dbReference type="OrthoDB" id="9800855at2"/>
<keyword evidence="7" id="KW-0378">Hydrolase</keyword>
<evidence type="ECO:0000256" key="12">
    <source>
        <dbReference type="ARBA" id="ARBA00023268"/>
    </source>
</evidence>
<comment type="similarity">
    <text evidence="3">Belongs to the FPG family.</text>
</comment>
<evidence type="ECO:0000313" key="19">
    <source>
        <dbReference type="EMBL" id="KZM36573.1"/>
    </source>
</evidence>
<evidence type="ECO:0000256" key="9">
    <source>
        <dbReference type="ARBA" id="ARBA00023125"/>
    </source>
</evidence>
<keyword evidence="8" id="KW-0862">Zinc</keyword>
<accession>A0A163SM71</accession>
<evidence type="ECO:0000313" key="20">
    <source>
        <dbReference type="Proteomes" id="UP000076447"/>
    </source>
</evidence>
<evidence type="ECO:0000259" key="17">
    <source>
        <dbReference type="PROSITE" id="PS51066"/>
    </source>
</evidence>
<dbReference type="InterPro" id="IPR000214">
    <property type="entry name" value="Znf_DNA_glyclase/AP_lyase"/>
</dbReference>
<dbReference type="Pfam" id="PF06831">
    <property type="entry name" value="H2TH"/>
    <property type="match status" value="1"/>
</dbReference>
<dbReference type="Proteomes" id="UP000076447">
    <property type="component" value="Unassembled WGS sequence"/>
</dbReference>
<dbReference type="InterPro" id="IPR035937">
    <property type="entry name" value="FPG_N"/>
</dbReference>
<dbReference type="SUPFAM" id="SSF57716">
    <property type="entry name" value="Glucocorticoid receptor-like (DNA-binding domain)"/>
    <property type="match status" value="1"/>
</dbReference>
<feature type="domain" description="FPG-type" evidence="17">
    <location>
        <begin position="280"/>
        <end position="314"/>
    </location>
</feature>
<dbReference type="InterPro" id="IPR015887">
    <property type="entry name" value="DNA_glyclase_Znf_dom_DNA_BS"/>
</dbReference>
<evidence type="ECO:0000256" key="14">
    <source>
        <dbReference type="ARBA" id="ARBA00044632"/>
    </source>
</evidence>
<sequence>MPELPEVEALVRFLDERATGHVVVAADLASIVALKTFSPPLSALVGGTVTGASRHGKWLDLAVRPAPPTGAAGATGSGEAEAVDAAGGAGPAGTGGAVPDDELHLVFHLARAGWLRWSEDAPTTPVRPTSSRGGVRAVLALRIRFDDGSGFDLTEAGTRKRLAVHVVRDPAEVPAIATLGVEPLGPDFTLAELSRLLAARNQQLKGLLRDQRLVAGIGNAYSDEILHAARTSPFRLTRSLEVDDVAHLHAAIRDVLSEAVATSSGRPAADLKDAKRRGMRVHGRTGEACPVCGDVVREVSFADRSLQYCATCQTGGQVLADRRMSKLLR</sequence>
<evidence type="ECO:0000256" key="4">
    <source>
        <dbReference type="ARBA" id="ARBA00022723"/>
    </source>
</evidence>
<evidence type="ECO:0000256" key="7">
    <source>
        <dbReference type="ARBA" id="ARBA00022801"/>
    </source>
</evidence>
<protein>
    <submittedName>
        <fullName evidence="19">Putative formamidopyrimidine-DNA glycosylase-like protein</fullName>
    </submittedName>
</protein>
<evidence type="ECO:0000256" key="3">
    <source>
        <dbReference type="ARBA" id="ARBA00009409"/>
    </source>
</evidence>
<dbReference type="AlphaFoldDB" id="A0A163SM71"/>
<dbReference type="PROSITE" id="PS01242">
    <property type="entry name" value="ZF_FPG_1"/>
    <property type="match status" value="1"/>
</dbReference>
<feature type="compositionally biased region" description="Low complexity" evidence="16">
    <location>
        <begin position="69"/>
        <end position="86"/>
    </location>
</feature>
<dbReference type="GO" id="GO:0140078">
    <property type="term" value="F:class I DNA-(apurinic or apyrimidinic site) endonuclease activity"/>
    <property type="evidence" value="ECO:0007669"/>
    <property type="project" value="UniProtKB-EC"/>
</dbReference>
<evidence type="ECO:0000256" key="8">
    <source>
        <dbReference type="ARBA" id="ARBA00022833"/>
    </source>
</evidence>
<dbReference type="SMART" id="SM00898">
    <property type="entry name" value="Fapy_DNA_glyco"/>
    <property type="match status" value="1"/>
</dbReference>
<comment type="cofactor">
    <cofactor evidence="2">
        <name>Zn(2+)</name>
        <dbReference type="ChEBI" id="CHEBI:29105"/>
    </cofactor>
</comment>
<evidence type="ECO:0000256" key="13">
    <source>
        <dbReference type="ARBA" id="ARBA00023295"/>
    </source>
</evidence>
<dbReference type="Pfam" id="PF01149">
    <property type="entry name" value="Fapy_DNA_glyco"/>
    <property type="match status" value="1"/>
</dbReference>
<dbReference type="InterPro" id="IPR012319">
    <property type="entry name" value="FPG_cat"/>
</dbReference>
<dbReference type="GO" id="GO:0006284">
    <property type="term" value="P:base-excision repair"/>
    <property type="evidence" value="ECO:0007669"/>
    <property type="project" value="InterPro"/>
</dbReference>
<dbReference type="SUPFAM" id="SSF46946">
    <property type="entry name" value="S13-like H2TH domain"/>
    <property type="match status" value="1"/>
</dbReference>
<evidence type="ECO:0000256" key="16">
    <source>
        <dbReference type="SAM" id="MobiDB-lite"/>
    </source>
</evidence>
<dbReference type="SMART" id="SM01232">
    <property type="entry name" value="H2TH"/>
    <property type="match status" value="1"/>
</dbReference>
<feature type="domain" description="Formamidopyrimidine-DNA glycosylase catalytic" evidence="18">
    <location>
        <begin position="2"/>
        <end position="162"/>
    </location>
</feature>
<dbReference type="GO" id="GO:0003684">
    <property type="term" value="F:damaged DNA binding"/>
    <property type="evidence" value="ECO:0007669"/>
    <property type="project" value="InterPro"/>
</dbReference>